<feature type="region of interest" description="Disordered" evidence="1">
    <location>
        <begin position="1"/>
        <end position="22"/>
    </location>
</feature>
<gene>
    <name evidence="2" type="ORF">Tci_931581</name>
</gene>
<evidence type="ECO:0000256" key="1">
    <source>
        <dbReference type="SAM" id="MobiDB-lite"/>
    </source>
</evidence>
<feature type="compositionally biased region" description="Basic and acidic residues" evidence="1">
    <location>
        <begin position="1"/>
        <end position="10"/>
    </location>
</feature>
<evidence type="ECO:0000313" key="2">
    <source>
        <dbReference type="EMBL" id="GFD59612.1"/>
    </source>
</evidence>
<comment type="caution">
    <text evidence="2">The sequence shown here is derived from an EMBL/GenBank/DDBJ whole genome shotgun (WGS) entry which is preliminary data.</text>
</comment>
<accession>A0A699XHT7</accession>
<organism evidence="2">
    <name type="scientific">Tanacetum cinerariifolium</name>
    <name type="common">Dalmatian daisy</name>
    <name type="synonym">Chrysanthemum cinerariifolium</name>
    <dbReference type="NCBI Taxonomy" id="118510"/>
    <lineage>
        <taxon>Eukaryota</taxon>
        <taxon>Viridiplantae</taxon>
        <taxon>Streptophyta</taxon>
        <taxon>Embryophyta</taxon>
        <taxon>Tracheophyta</taxon>
        <taxon>Spermatophyta</taxon>
        <taxon>Magnoliopsida</taxon>
        <taxon>eudicotyledons</taxon>
        <taxon>Gunneridae</taxon>
        <taxon>Pentapetalae</taxon>
        <taxon>asterids</taxon>
        <taxon>campanulids</taxon>
        <taxon>Asterales</taxon>
        <taxon>Asteraceae</taxon>
        <taxon>Asteroideae</taxon>
        <taxon>Anthemideae</taxon>
        <taxon>Anthemidinae</taxon>
        <taxon>Tanacetum</taxon>
    </lineage>
</organism>
<reference evidence="2" key="1">
    <citation type="journal article" date="2019" name="Sci. Rep.">
        <title>Draft genome of Tanacetum cinerariifolium, the natural source of mosquito coil.</title>
        <authorList>
            <person name="Yamashiro T."/>
            <person name="Shiraishi A."/>
            <person name="Satake H."/>
            <person name="Nakayama K."/>
        </authorList>
    </citation>
    <scope>NUCLEOTIDE SEQUENCE</scope>
</reference>
<sequence>EEADEEHRTDAVIGDSDAVGLGEEPRGLAFEREAEETAGCAVHVRVSGREGRGEDEGVYDMREDADAESVHRDDVGRRCCAG</sequence>
<dbReference type="AlphaFoldDB" id="A0A699XHT7"/>
<proteinExistence type="predicted"/>
<feature type="non-terminal residue" evidence="2">
    <location>
        <position position="82"/>
    </location>
</feature>
<dbReference type="EMBL" id="BKCJ011867235">
    <property type="protein sequence ID" value="GFD59612.1"/>
    <property type="molecule type" value="Genomic_DNA"/>
</dbReference>
<name>A0A699XHT7_TANCI</name>
<protein>
    <submittedName>
        <fullName evidence="2">Uncharacterized protein</fullName>
    </submittedName>
</protein>
<feature type="non-terminal residue" evidence="2">
    <location>
        <position position="1"/>
    </location>
</feature>